<feature type="compositionally biased region" description="Acidic residues" evidence="1">
    <location>
        <begin position="513"/>
        <end position="522"/>
    </location>
</feature>
<name>A0AAD2GAM4_9STRA</name>
<evidence type="ECO:0000256" key="1">
    <source>
        <dbReference type="SAM" id="MobiDB-lite"/>
    </source>
</evidence>
<evidence type="ECO:0000313" key="5">
    <source>
        <dbReference type="Proteomes" id="UP001295423"/>
    </source>
</evidence>
<organism evidence="4 5">
    <name type="scientific">Cylindrotheca closterium</name>
    <dbReference type="NCBI Taxonomy" id="2856"/>
    <lineage>
        <taxon>Eukaryota</taxon>
        <taxon>Sar</taxon>
        <taxon>Stramenopiles</taxon>
        <taxon>Ochrophyta</taxon>
        <taxon>Bacillariophyta</taxon>
        <taxon>Bacillariophyceae</taxon>
        <taxon>Bacillariophycidae</taxon>
        <taxon>Bacillariales</taxon>
        <taxon>Bacillariaceae</taxon>
        <taxon>Cylindrotheca</taxon>
    </lineage>
</organism>
<reference evidence="4" key="1">
    <citation type="submission" date="2023-08" db="EMBL/GenBank/DDBJ databases">
        <authorList>
            <person name="Audoor S."/>
            <person name="Bilcke G."/>
        </authorList>
    </citation>
    <scope>NUCLEOTIDE SEQUENCE</scope>
</reference>
<evidence type="ECO:0000256" key="2">
    <source>
        <dbReference type="SAM" id="Phobius"/>
    </source>
</evidence>
<dbReference type="EMBL" id="CAKOGP040002313">
    <property type="protein sequence ID" value="CAJ1966847.1"/>
    <property type="molecule type" value="Genomic_DNA"/>
</dbReference>
<keyword evidence="2" id="KW-0472">Membrane</keyword>
<dbReference type="Proteomes" id="UP001295423">
    <property type="component" value="Unassembled WGS sequence"/>
</dbReference>
<proteinExistence type="predicted"/>
<keyword evidence="5" id="KW-1185">Reference proteome</keyword>
<comment type="caution">
    <text evidence="4">The sequence shown here is derived from an EMBL/GenBank/DDBJ whole genome shotgun (WGS) entry which is preliminary data.</text>
</comment>
<feature type="transmembrane region" description="Helical" evidence="2">
    <location>
        <begin position="478"/>
        <end position="499"/>
    </location>
</feature>
<evidence type="ECO:0000313" key="4">
    <source>
        <dbReference type="EMBL" id="CAJ1966847.1"/>
    </source>
</evidence>
<keyword evidence="2" id="KW-0812">Transmembrane</keyword>
<feature type="region of interest" description="Disordered" evidence="1">
    <location>
        <begin position="506"/>
        <end position="531"/>
    </location>
</feature>
<accession>A0AAD2GAM4</accession>
<feature type="chain" id="PRO_5042047478" evidence="3">
    <location>
        <begin position="17"/>
        <end position="531"/>
    </location>
</feature>
<protein>
    <submittedName>
        <fullName evidence="4">Uncharacterized protein</fullName>
    </submittedName>
</protein>
<sequence>MMKSILLLITATSAFAGNRIAGYDSHTLVIDQNKIDLDQRDMEQQLALGSNDGYDSAIKIYQKGSHCASYSLLKIQPLEAVLTAGDQVTGVAQDGSIVKATVAENYPKGTIEIEVVYNLDETSSSFCHVGGNPRPITDGCFADSGRLAVNSGDPGLKYSYNVFTDTLNGISIQKLSTEKRTETSYWCDSCKSDDFDVFYKLYGEHDYADKWFEAARLGTSTNFFFGDADFRSFGLDGKLEAMTTATLALHIWMHVVFLLEDSVGKCRSKYGDHGINSWDKAVAYYTGSMEGPESDVSQEGFLLKQLANKFCKAFKTCGPDGDAQSGEAYVNTEILRAFKNGLTALKDGRCSSVETNKVYIAEMMRVPLVQGLLVNSYAQQLAPQRSEKAEAAGATFLAAVVPFVYNCNPADAATLVELMGASSFRGNTDFPKVKAILEQNYKCMRINCADIGGIWNSNSNDYYPDSLACEGGFVRVDMFILGITLAAGGALMVCLILACTCCTSSKHSKVDNVPDEDEEGVVTEDLMPKVS</sequence>
<evidence type="ECO:0000256" key="3">
    <source>
        <dbReference type="SAM" id="SignalP"/>
    </source>
</evidence>
<keyword evidence="2" id="KW-1133">Transmembrane helix</keyword>
<dbReference type="AlphaFoldDB" id="A0AAD2GAM4"/>
<keyword evidence="3" id="KW-0732">Signal</keyword>
<gene>
    <name evidence="4" type="ORF">CYCCA115_LOCUS22430</name>
</gene>
<feature type="signal peptide" evidence="3">
    <location>
        <begin position="1"/>
        <end position="16"/>
    </location>
</feature>